<dbReference type="RefSeq" id="WP_079718366.1">
    <property type="nucleotide sequence ID" value="NZ_FUYS01000013.1"/>
</dbReference>
<dbReference type="OrthoDB" id="5726170at2"/>
<dbReference type="AlphaFoldDB" id="A0A1T5F2Q1"/>
<evidence type="ECO:0000313" key="2">
    <source>
        <dbReference type="EMBL" id="SKB90507.1"/>
    </source>
</evidence>
<keyword evidence="1" id="KW-1133">Transmembrane helix</keyword>
<gene>
    <name evidence="2" type="ORF">SAMN05660226_03736</name>
</gene>
<name>A0A1T5F2Q1_9SPHI</name>
<protein>
    <submittedName>
        <fullName evidence="2">Uncharacterized protein</fullName>
    </submittedName>
</protein>
<feature type="transmembrane region" description="Helical" evidence="1">
    <location>
        <begin position="21"/>
        <end position="39"/>
    </location>
</feature>
<dbReference type="Gene3D" id="2.60.120.200">
    <property type="match status" value="1"/>
</dbReference>
<dbReference type="Proteomes" id="UP000190541">
    <property type="component" value="Unassembled WGS sequence"/>
</dbReference>
<evidence type="ECO:0000313" key="3">
    <source>
        <dbReference type="Proteomes" id="UP000190541"/>
    </source>
</evidence>
<dbReference type="InterPro" id="IPR013320">
    <property type="entry name" value="ConA-like_dom_sf"/>
</dbReference>
<proteinExistence type="predicted"/>
<reference evidence="2 3" key="1">
    <citation type="submission" date="2017-02" db="EMBL/GenBank/DDBJ databases">
        <authorList>
            <person name="Peterson S.W."/>
        </authorList>
    </citation>
    <scope>NUCLEOTIDE SEQUENCE [LARGE SCALE GENOMIC DNA]</scope>
    <source>
        <strain evidence="2 3">DSM 22899</strain>
    </source>
</reference>
<organism evidence="2 3">
    <name type="scientific">Parapedobacter luteus</name>
    <dbReference type="NCBI Taxonomy" id="623280"/>
    <lineage>
        <taxon>Bacteria</taxon>
        <taxon>Pseudomonadati</taxon>
        <taxon>Bacteroidota</taxon>
        <taxon>Sphingobacteriia</taxon>
        <taxon>Sphingobacteriales</taxon>
        <taxon>Sphingobacteriaceae</taxon>
        <taxon>Parapedobacter</taxon>
    </lineage>
</organism>
<dbReference type="SUPFAM" id="SSF49899">
    <property type="entry name" value="Concanavalin A-like lectins/glucanases"/>
    <property type="match status" value="2"/>
</dbReference>
<dbReference type="STRING" id="623280.SAMN05660226_03736"/>
<sequence>MIYSAKYNVSLPLSLNRMGRGYPYWYIIAFLPLLYLSALSHSATAQTSIYGDFPYYQPFTSGDPEDYPEVSLATGSGTNDATFTTDGLRLTRANPDLFGAVFVNSLKFSSDNGIKIAFEFAMYNGSGADGISVFLFDADVVSPSAGSKGRQLGYAYNWARNNNQRRPGLTGAYLGIGLDVFGNHKQEYFSETERINGVPTPLPDGWAEQGKSHVTLRGAEGVPLEGRGQGFTGYPVLITQSTLGTNNRSGAVLKTSLNAEDINEPYIYTGALPENFTLGIGEDETFSTDPSSPNYRKAFIDLLPMPPGIGGLSITVRIQHGNTITTVIDNYHYRESFEYVENSNGNQQNETNARSYTLNASIPQFFRIGFAASTGGSTNIHLIRELTVELPYVAEVEDDQAEVCLGGRVLIDALDNDIAYSKHVSDPIHGSEYIDPATFRFYDEEGNLAENPHEYENSFGRWIFNAVTRQVQFTPIGIYEGEASVNYSIKGFSKPGRGEPYGDEAYRSSKATITVHVKRCAVITNPMLPSKTIQLNER</sequence>
<dbReference type="GO" id="GO:0004553">
    <property type="term" value="F:hydrolase activity, hydrolyzing O-glycosyl compounds"/>
    <property type="evidence" value="ECO:0007669"/>
    <property type="project" value="UniProtKB-ARBA"/>
</dbReference>
<dbReference type="EMBL" id="FUYS01000013">
    <property type="protein sequence ID" value="SKB90507.1"/>
    <property type="molecule type" value="Genomic_DNA"/>
</dbReference>
<evidence type="ECO:0000256" key="1">
    <source>
        <dbReference type="SAM" id="Phobius"/>
    </source>
</evidence>
<keyword evidence="1" id="KW-0472">Membrane</keyword>
<keyword evidence="1" id="KW-0812">Transmembrane</keyword>
<accession>A0A1T5F2Q1</accession>
<keyword evidence="3" id="KW-1185">Reference proteome</keyword>
<dbReference type="GO" id="GO:0005975">
    <property type="term" value="P:carbohydrate metabolic process"/>
    <property type="evidence" value="ECO:0007669"/>
    <property type="project" value="UniProtKB-ARBA"/>
</dbReference>